<dbReference type="SUPFAM" id="SSF53328">
    <property type="entry name" value="Formyltransferase"/>
    <property type="match status" value="1"/>
</dbReference>
<proteinExistence type="predicted"/>
<name>A0A222VRL4_9PSEU</name>
<dbReference type="STRING" id="530584.SAMN05421630_110107"/>
<reference evidence="1 2" key="1">
    <citation type="submission" date="2016-10" db="EMBL/GenBank/DDBJ databases">
        <authorList>
            <person name="de Groot N.N."/>
        </authorList>
    </citation>
    <scope>NUCLEOTIDE SEQUENCE [LARGE SCALE GENOMIC DNA]</scope>
    <source>
        <strain evidence="1 2">CGMCC 4.5506</strain>
    </source>
</reference>
<dbReference type="KEGG" id="pmad:BAY61_17745"/>
<sequence>MNQRLSESPVARPFRIPGADRPGDLRFAYFNLKGHPRGELMLHRLIGAGFVPSLVIDEDSPLAAGLLAAQFRQLGQVAAFTPPTPLETVCKTLDIRYETVGNHNDADTVAVLAEAAPSLGVLGDTRIMRARVIDALPHGIVNVHPGLLPSVRGNNPYLWSVVHGLPQGATAHLIDTGVDRGPIMLARELELTAGTTLPELIHTINTLCADVVVTALSQLTSGTATLTEQPADDAVTFREARPEIWSLVETILRERAGAAARR</sequence>
<dbReference type="Gene3D" id="3.40.50.12230">
    <property type="match status" value="1"/>
</dbReference>
<dbReference type="PANTHER" id="PTHR11138:SF5">
    <property type="entry name" value="METHIONYL-TRNA FORMYLTRANSFERASE, MITOCHONDRIAL"/>
    <property type="match status" value="1"/>
</dbReference>
<dbReference type="AlphaFoldDB" id="A0A222VRL4"/>
<keyword evidence="1" id="KW-0808">Transferase</keyword>
<dbReference type="PANTHER" id="PTHR11138">
    <property type="entry name" value="METHIONYL-TRNA FORMYLTRANSFERASE"/>
    <property type="match status" value="1"/>
</dbReference>
<organism evidence="1 2">
    <name type="scientific">Prauserella marina</name>
    <dbReference type="NCBI Taxonomy" id="530584"/>
    <lineage>
        <taxon>Bacteria</taxon>
        <taxon>Bacillati</taxon>
        <taxon>Actinomycetota</taxon>
        <taxon>Actinomycetes</taxon>
        <taxon>Pseudonocardiales</taxon>
        <taxon>Pseudonocardiaceae</taxon>
        <taxon>Prauserella</taxon>
    </lineage>
</organism>
<dbReference type="EMBL" id="FMZE01000010">
    <property type="protein sequence ID" value="SDD59290.1"/>
    <property type="molecule type" value="Genomic_DNA"/>
</dbReference>
<gene>
    <name evidence="1" type="ORF">SAMN05421630_110107</name>
</gene>
<dbReference type="InterPro" id="IPR002376">
    <property type="entry name" value="Formyl_transf_N"/>
</dbReference>
<evidence type="ECO:0000313" key="1">
    <source>
        <dbReference type="EMBL" id="SDD59290.1"/>
    </source>
</evidence>
<dbReference type="Proteomes" id="UP000199494">
    <property type="component" value="Unassembled WGS sequence"/>
</dbReference>
<dbReference type="Pfam" id="PF00551">
    <property type="entry name" value="Formyl_trans_N"/>
    <property type="match status" value="1"/>
</dbReference>
<protein>
    <submittedName>
        <fullName evidence="1">Formyl transferase</fullName>
    </submittedName>
</protein>
<evidence type="ECO:0000313" key="2">
    <source>
        <dbReference type="Proteomes" id="UP000199494"/>
    </source>
</evidence>
<dbReference type="GO" id="GO:0004479">
    <property type="term" value="F:methionyl-tRNA formyltransferase activity"/>
    <property type="evidence" value="ECO:0007669"/>
    <property type="project" value="TreeGrafter"/>
</dbReference>
<dbReference type="GO" id="GO:0005829">
    <property type="term" value="C:cytosol"/>
    <property type="evidence" value="ECO:0007669"/>
    <property type="project" value="TreeGrafter"/>
</dbReference>
<dbReference type="RefSeq" id="WP_170140267.1">
    <property type="nucleotide sequence ID" value="NZ_CP016353.1"/>
</dbReference>
<dbReference type="InterPro" id="IPR036477">
    <property type="entry name" value="Formyl_transf_N_sf"/>
</dbReference>
<keyword evidence="2" id="KW-1185">Reference proteome</keyword>
<accession>A0A222VRL4</accession>